<accession>A0A0R2D8Q3</accession>
<keyword evidence="2" id="KW-1185">Reference proteome</keyword>
<reference evidence="1 2" key="1">
    <citation type="journal article" date="2015" name="Genome Announc.">
        <title>Expanding the biotechnology potential of lactobacilli through comparative genomics of 213 strains and associated genera.</title>
        <authorList>
            <person name="Sun Z."/>
            <person name="Harris H.M."/>
            <person name="McCann A."/>
            <person name="Guo C."/>
            <person name="Argimon S."/>
            <person name="Zhang W."/>
            <person name="Yang X."/>
            <person name="Jeffery I.B."/>
            <person name="Cooney J.C."/>
            <person name="Kagawa T.F."/>
            <person name="Liu W."/>
            <person name="Song Y."/>
            <person name="Salvetti E."/>
            <person name="Wrobel A."/>
            <person name="Rasinkangas P."/>
            <person name="Parkhill J."/>
            <person name="Rea M.C."/>
            <person name="O'Sullivan O."/>
            <person name="Ritari J."/>
            <person name="Douillard F.P."/>
            <person name="Paul Ross R."/>
            <person name="Yang R."/>
            <person name="Briner A.E."/>
            <person name="Felis G.E."/>
            <person name="de Vos W.M."/>
            <person name="Barrangou R."/>
            <person name="Klaenhammer T.R."/>
            <person name="Caufield P.W."/>
            <person name="Cui Y."/>
            <person name="Zhang H."/>
            <person name="O'Toole P.W."/>
        </authorList>
    </citation>
    <scope>NUCLEOTIDE SEQUENCE [LARGE SCALE GENOMIC DNA]</scope>
    <source>
        <strain evidence="1 2">DSM 21051</strain>
    </source>
</reference>
<sequence>MVLNDQIFPSHSKIPRPPVSLLEFAGKLKAAQDGLKTSSVDLIVKLDGIRYYGISGIKERIRIASKLGVEKILIGHLETNSITELKNRISLADIGLAQDNELISRSELEQAEPAFIIATAASLICQKKIGTELVSRLEEIQYEKI</sequence>
<dbReference type="OrthoDB" id="2134543at2"/>
<protein>
    <recommendedName>
        <fullName evidence="3">Indole-3-glycerol-phosphate synthase</fullName>
    </recommendedName>
</protein>
<gene>
    <name evidence="1" type="ORF">FC19_GL000171</name>
</gene>
<organism evidence="1 2">
    <name type="scientific">Liquorilactobacillus aquaticus DSM 21051</name>
    <dbReference type="NCBI Taxonomy" id="1423725"/>
    <lineage>
        <taxon>Bacteria</taxon>
        <taxon>Bacillati</taxon>
        <taxon>Bacillota</taxon>
        <taxon>Bacilli</taxon>
        <taxon>Lactobacillales</taxon>
        <taxon>Lactobacillaceae</taxon>
        <taxon>Liquorilactobacillus</taxon>
    </lineage>
</organism>
<dbReference type="RefSeq" id="WP_057875251.1">
    <property type="nucleotide sequence ID" value="NZ_AYZD01000009.1"/>
</dbReference>
<dbReference type="PATRIC" id="fig|1423725.3.peg.175"/>
<dbReference type="Proteomes" id="UP000051015">
    <property type="component" value="Unassembled WGS sequence"/>
</dbReference>
<proteinExistence type="predicted"/>
<evidence type="ECO:0000313" key="2">
    <source>
        <dbReference type="Proteomes" id="UP000051015"/>
    </source>
</evidence>
<dbReference type="STRING" id="1423725.FC19_GL000171"/>
<dbReference type="EMBL" id="AYZD01000009">
    <property type="protein sequence ID" value="KRM97065.1"/>
    <property type="molecule type" value="Genomic_DNA"/>
</dbReference>
<name>A0A0R2D8Q3_9LACO</name>
<dbReference type="AlphaFoldDB" id="A0A0R2D8Q3"/>
<comment type="caution">
    <text evidence="1">The sequence shown here is derived from an EMBL/GenBank/DDBJ whole genome shotgun (WGS) entry which is preliminary data.</text>
</comment>
<evidence type="ECO:0008006" key="3">
    <source>
        <dbReference type="Google" id="ProtNLM"/>
    </source>
</evidence>
<evidence type="ECO:0000313" key="1">
    <source>
        <dbReference type="EMBL" id="KRM97065.1"/>
    </source>
</evidence>